<evidence type="ECO:0000256" key="1">
    <source>
        <dbReference type="SAM" id="Phobius"/>
    </source>
</evidence>
<evidence type="ECO:0000313" key="2">
    <source>
        <dbReference type="EMBL" id="PWJ41032.1"/>
    </source>
</evidence>
<protein>
    <submittedName>
        <fullName evidence="2">Uncharacterized protein</fullName>
    </submittedName>
</protein>
<dbReference type="RefSeq" id="WP_109620014.1">
    <property type="nucleotide sequence ID" value="NZ_QGDO01000004.1"/>
</dbReference>
<dbReference type="AlphaFoldDB" id="A0A315Z7U7"/>
<feature type="transmembrane region" description="Helical" evidence="1">
    <location>
        <begin position="63"/>
        <end position="81"/>
    </location>
</feature>
<keyword evidence="1" id="KW-1133">Transmembrane helix</keyword>
<proteinExistence type="predicted"/>
<sequence>MGFQDSAVKSLERNRSIGHSISYFERDHGKAKRRKSLLSEQKADPKRLKEIRRKILFKNRLQVVLYIGISFALAMVFYSYVLSL</sequence>
<comment type="caution">
    <text evidence="2">The sequence shown here is derived from an EMBL/GenBank/DDBJ whole genome shotgun (WGS) entry which is preliminary data.</text>
</comment>
<keyword evidence="1" id="KW-0812">Transmembrane</keyword>
<name>A0A315Z7U7_SEDFL</name>
<dbReference type="Proteomes" id="UP000245535">
    <property type="component" value="Unassembled WGS sequence"/>
</dbReference>
<accession>A0A315Z7U7</accession>
<evidence type="ECO:0000313" key="3">
    <source>
        <dbReference type="Proteomes" id="UP000245535"/>
    </source>
</evidence>
<dbReference type="EMBL" id="QGDO01000004">
    <property type="protein sequence ID" value="PWJ41032.1"/>
    <property type="molecule type" value="Genomic_DNA"/>
</dbReference>
<gene>
    <name evidence="2" type="ORF">BC781_104299</name>
</gene>
<keyword evidence="1" id="KW-0472">Membrane</keyword>
<organism evidence="2 3">
    <name type="scientific">Sediminitomix flava</name>
    <dbReference type="NCBI Taxonomy" id="379075"/>
    <lineage>
        <taxon>Bacteria</taxon>
        <taxon>Pseudomonadati</taxon>
        <taxon>Bacteroidota</taxon>
        <taxon>Cytophagia</taxon>
        <taxon>Cytophagales</taxon>
        <taxon>Flammeovirgaceae</taxon>
        <taxon>Sediminitomix</taxon>
    </lineage>
</organism>
<reference evidence="2 3" key="1">
    <citation type="submission" date="2018-03" db="EMBL/GenBank/DDBJ databases">
        <title>Genomic Encyclopedia of Archaeal and Bacterial Type Strains, Phase II (KMG-II): from individual species to whole genera.</title>
        <authorList>
            <person name="Goeker M."/>
        </authorList>
    </citation>
    <scope>NUCLEOTIDE SEQUENCE [LARGE SCALE GENOMIC DNA]</scope>
    <source>
        <strain evidence="2 3">DSM 28229</strain>
    </source>
</reference>
<keyword evidence="3" id="KW-1185">Reference proteome</keyword>